<gene>
    <name evidence="3" type="ORF">OKC24_18745</name>
</gene>
<feature type="coiled-coil region" evidence="1">
    <location>
        <begin position="249"/>
        <end position="310"/>
    </location>
</feature>
<feature type="domain" description="RelA/SpoT" evidence="2">
    <location>
        <begin position="67"/>
        <end position="211"/>
    </location>
</feature>
<evidence type="ECO:0000259" key="2">
    <source>
        <dbReference type="SMART" id="SM00954"/>
    </source>
</evidence>
<dbReference type="Pfam" id="PF04607">
    <property type="entry name" value="RelA_SpoT"/>
    <property type="match status" value="1"/>
</dbReference>
<evidence type="ECO:0000313" key="4">
    <source>
        <dbReference type="Proteomes" id="UP001209682"/>
    </source>
</evidence>
<keyword evidence="1" id="KW-0175">Coiled coil</keyword>
<comment type="caution">
    <text evidence="3">The sequence shown here is derived from an EMBL/GenBank/DDBJ whole genome shotgun (WGS) entry which is preliminary data.</text>
</comment>
<reference evidence="3 4" key="1">
    <citation type="submission" date="2022-11" db="EMBL/GenBank/DDBJ databases">
        <title>Acinetobacter entericus sp. nov., isolated from the gut of the plastic-eating larvae of the Coleoptera insect Zophobas atratus.</title>
        <authorList>
            <person name="Dong X."/>
            <person name="Yang Y."/>
        </authorList>
    </citation>
    <scope>NUCLEOTIDE SEQUENCE [LARGE SCALE GENOMIC DNA]</scope>
    <source>
        <strain evidence="3 4">BIT-DXN8</strain>
    </source>
</reference>
<dbReference type="PANTHER" id="PTHR41773">
    <property type="entry name" value="GTP PYROPHOSPHATASE-RELATED"/>
    <property type="match status" value="1"/>
</dbReference>
<accession>A0ABT3NNN5</accession>
<dbReference type="SMART" id="SM00954">
    <property type="entry name" value="RelA_SpoT"/>
    <property type="match status" value="1"/>
</dbReference>
<keyword evidence="4" id="KW-1185">Reference proteome</keyword>
<protein>
    <recommendedName>
        <fullName evidence="2">RelA/SpoT domain-containing protein</fullName>
    </recommendedName>
</protein>
<name>A0ABT3NNN5_9GAMM</name>
<proteinExistence type="predicted"/>
<dbReference type="SUPFAM" id="SSF81301">
    <property type="entry name" value="Nucleotidyltransferase"/>
    <property type="match status" value="1"/>
</dbReference>
<dbReference type="InterPro" id="IPR007685">
    <property type="entry name" value="RelA_SpoT"/>
</dbReference>
<organism evidence="3 4">
    <name type="scientific">Acinetobacter entericus</name>
    <dbReference type="NCBI Taxonomy" id="2989714"/>
    <lineage>
        <taxon>Bacteria</taxon>
        <taxon>Pseudomonadati</taxon>
        <taxon>Pseudomonadota</taxon>
        <taxon>Gammaproteobacteria</taxon>
        <taxon>Moraxellales</taxon>
        <taxon>Moraxellaceae</taxon>
        <taxon>Acinetobacter</taxon>
    </lineage>
</organism>
<dbReference type="EMBL" id="JAPEQW010000056">
    <property type="protein sequence ID" value="MCW8041161.1"/>
    <property type="molecule type" value="Genomic_DNA"/>
</dbReference>
<dbReference type="InterPro" id="IPR043519">
    <property type="entry name" value="NT_sf"/>
</dbReference>
<dbReference type="Proteomes" id="UP001209682">
    <property type="component" value="Unassembled WGS sequence"/>
</dbReference>
<dbReference type="RefSeq" id="WP_265466185.1">
    <property type="nucleotide sequence ID" value="NZ_JAPEQW010000056.1"/>
</dbReference>
<dbReference type="PANTHER" id="PTHR41773:SF1">
    <property type="entry name" value="RELA_SPOT DOMAIN-CONTAINING PROTEIN"/>
    <property type="match status" value="1"/>
</dbReference>
<evidence type="ECO:0000313" key="3">
    <source>
        <dbReference type="EMBL" id="MCW8041161.1"/>
    </source>
</evidence>
<evidence type="ECO:0000256" key="1">
    <source>
        <dbReference type="SAM" id="Coils"/>
    </source>
</evidence>
<dbReference type="Gene3D" id="3.30.460.10">
    <property type="entry name" value="Beta Polymerase, domain 2"/>
    <property type="match status" value="1"/>
</dbReference>
<sequence length="434" mass="49722">MSLPNEHEEFLVEMGIDPERFKKLGRNAQVLFEIAQDYEIHKNDLLDEASYVANKLQRCEGVHTVRSRIKDTSHVIEKIIRKWEGEKVAEKYDTISKDTYKSIISDLIGVRAIYLFKKDWEIVHNHILSKWEQQEPVVIYYRNGDDLTKYENYKDCSAEEHDKGYRSIHYIIPATKIDGQQVKCEIQTRTIFEEGWSEIDHKVRYPSFSEDPYLQEFLDIFNRISGSADEMGSFVNSLRELIKLNVFLEESKKLTVQIHENEIRKYEEKIEKLFKEKAKLQDIEAAYNSLKNAKAQKDQIEQGVAAFQKSSSQVPSINKAKLFSSALGLDLENKEVMASSGVMESYRKAIESALDLDIETRKIIETALGLNTHKIVKAAFGPNSQQELGSVLGISTKKAMEATLGVDARKEMAASLGLKSIVDQHKQTDDDNDD</sequence>
<dbReference type="CDD" id="cd05399">
    <property type="entry name" value="NT_Rel-Spo_like"/>
    <property type="match status" value="1"/>
</dbReference>